<dbReference type="RefSeq" id="WP_048082541.1">
    <property type="nucleotide sequence ID" value="NZ_JAPVER010000020.1"/>
</dbReference>
<keyword evidence="1" id="KW-1133">Transmembrane helix</keyword>
<reference evidence="3" key="1">
    <citation type="submission" date="2022-12" db="EMBL/GenBank/DDBJ databases">
        <title>Reclassification of two methanogenic archaea species isolated from the Kolyma lowland permafrost.</title>
        <authorList>
            <person name="Trubitsyn V.E."/>
            <person name="Rivkina E.M."/>
            <person name="Shcherbakova V.A."/>
        </authorList>
    </citation>
    <scope>NUCLEOTIDE SEQUENCE</scope>
    <source>
        <strain evidence="2">M2</strain>
        <strain evidence="3">MK4</strain>
    </source>
</reference>
<dbReference type="EMBL" id="JAPVES010000030">
    <property type="protein sequence ID" value="MCZ3373559.1"/>
    <property type="molecule type" value="Genomic_DNA"/>
</dbReference>
<comment type="caution">
    <text evidence="3">The sequence shown here is derived from an EMBL/GenBank/DDBJ whole genome shotgun (WGS) entry which is preliminary data.</text>
</comment>
<dbReference type="AlphaFoldDB" id="A0A9E5DLG2"/>
<evidence type="ECO:0000313" key="4">
    <source>
        <dbReference type="Proteomes" id="UP001068021"/>
    </source>
</evidence>
<accession>A0A9E5DLG2</accession>
<organism evidence="3">
    <name type="scientific">Methanobacterium veterum</name>
    <dbReference type="NCBI Taxonomy" id="408577"/>
    <lineage>
        <taxon>Archaea</taxon>
        <taxon>Methanobacteriati</taxon>
        <taxon>Methanobacteriota</taxon>
        <taxon>Methanomada group</taxon>
        <taxon>Methanobacteria</taxon>
        <taxon>Methanobacteriales</taxon>
        <taxon>Methanobacteriaceae</taxon>
        <taxon>Methanobacterium</taxon>
    </lineage>
</organism>
<evidence type="ECO:0000313" key="2">
    <source>
        <dbReference type="EMBL" id="MCZ3367293.1"/>
    </source>
</evidence>
<dbReference type="EMBL" id="JAPVER010000020">
    <property type="protein sequence ID" value="MCZ3367293.1"/>
    <property type="molecule type" value="Genomic_DNA"/>
</dbReference>
<name>A0A9E5DLG2_9EURY</name>
<dbReference type="Proteomes" id="UP001068021">
    <property type="component" value="Unassembled WGS sequence"/>
</dbReference>
<evidence type="ECO:0000256" key="1">
    <source>
        <dbReference type="SAM" id="Phobius"/>
    </source>
</evidence>
<sequence>MDEKGFIFTVDASLALIVVIVLTATITAYTLLPYYQGEDHQHLETLADSILETMEQSGQLRTDAVYYSSGDASLIAKANADLNTTLGMLVPSGIAYRITMTSGNSYVVQNTTGTRNLLTSNDIATKVKVISGPQEGWVGRAYYKIEQVQFEDQTDTAVTTLWNFHNWLQNFDPWDGGLSTYKYWGMSGTSSSSSPKSISFYINGTSINGAKFLIGSCYDRNSWTSPSAFGANFILNGNNNKHNITSAKFGSALYYTTYNSGGTYRRYMYNYLGNISNSELNIGTNNFYLNFFANSYHELPWFSIIGNYTTTMKVPQGVVTATSDFPDIAGAGTSSNSLTYDLNTGTVTNSSGSSISWNTIQSSDINTNKPFQITGIPYGTSTGSAVASVSNVYLPPNTRLFDAYTVINPYGGVDRAIVQVKNSKGTWQTIFTSFGSYTERDDGGYGNIPGILNIAPYLTSGNNQVRVIIWDDAPSSDNDLVGLTSCYSIIKYSQLPIRWDTYPFDSKQYDDSTATQTKTFKVDSDAQEAILFIGTGLDTKNITVTIKNSTGASSTLYSSGPVPFSLDLGDLDAAKTTHLLTTINPNGTYQLKPGNYTISLSITPGASYESGDYGGSSRPSGAISYNAIANPEIFSGTRVSIVYPKFLSSIWVDSFASNPTDAKTIAANNLTNTLRSYGYTVDTSQIKTEAIYTGDVPNSIPVRLELWKQ</sequence>
<gene>
    <name evidence="3" type="ORF">O3H35_13000</name>
    <name evidence="2" type="ORF">O3H54_15490</name>
</gene>
<keyword evidence="1" id="KW-0472">Membrane</keyword>
<keyword evidence="1" id="KW-0812">Transmembrane</keyword>
<evidence type="ECO:0000313" key="3">
    <source>
        <dbReference type="EMBL" id="MCZ3373559.1"/>
    </source>
</evidence>
<keyword evidence="4" id="KW-1185">Reference proteome</keyword>
<dbReference type="Proteomes" id="UP001074446">
    <property type="component" value="Unassembled WGS sequence"/>
</dbReference>
<protein>
    <submittedName>
        <fullName evidence="3">Uncharacterized protein</fullName>
    </submittedName>
</protein>
<feature type="transmembrane region" description="Helical" evidence="1">
    <location>
        <begin position="12"/>
        <end position="35"/>
    </location>
</feature>
<proteinExistence type="predicted"/>